<organism evidence="3 4">
    <name type="scientific">Thermobacillus xylanilyticus</name>
    <dbReference type="NCBI Taxonomy" id="76633"/>
    <lineage>
        <taxon>Bacteria</taxon>
        <taxon>Bacillati</taxon>
        <taxon>Bacillota</taxon>
        <taxon>Bacilli</taxon>
        <taxon>Bacillales</taxon>
        <taxon>Paenibacillaceae</taxon>
        <taxon>Thermobacillus</taxon>
    </lineage>
</organism>
<accession>A0ABN7S406</accession>
<feature type="repeat" description="TPR" evidence="1">
    <location>
        <begin position="312"/>
        <end position="345"/>
    </location>
</feature>
<dbReference type="InterPro" id="IPR011990">
    <property type="entry name" value="TPR-like_helical_dom_sf"/>
</dbReference>
<evidence type="ECO:0000313" key="4">
    <source>
        <dbReference type="Proteomes" id="UP000681526"/>
    </source>
</evidence>
<proteinExistence type="predicted"/>
<dbReference type="InterPro" id="IPR001173">
    <property type="entry name" value="Glyco_trans_2-like"/>
</dbReference>
<dbReference type="PANTHER" id="PTHR43630:SF2">
    <property type="entry name" value="GLYCOSYLTRANSFERASE"/>
    <property type="match status" value="1"/>
</dbReference>
<dbReference type="PANTHER" id="PTHR43630">
    <property type="entry name" value="POLY-BETA-1,6-N-ACETYL-D-GLUCOSAMINE SYNTHASE"/>
    <property type="match status" value="1"/>
</dbReference>
<dbReference type="Gene3D" id="3.90.550.10">
    <property type="entry name" value="Spore Coat Polysaccharide Biosynthesis Protein SpsA, Chain A"/>
    <property type="match status" value="1"/>
</dbReference>
<dbReference type="EMBL" id="CAJRAY010000057">
    <property type="protein sequence ID" value="CAG5088533.1"/>
    <property type="molecule type" value="Genomic_DNA"/>
</dbReference>
<dbReference type="CDD" id="cd02511">
    <property type="entry name" value="Beta4Glucosyltransferase"/>
    <property type="match status" value="1"/>
</dbReference>
<keyword evidence="3" id="KW-0808">Transferase</keyword>
<dbReference type="Proteomes" id="UP000681526">
    <property type="component" value="Unassembled WGS sequence"/>
</dbReference>
<evidence type="ECO:0000256" key="1">
    <source>
        <dbReference type="PROSITE-ProRule" id="PRU00339"/>
    </source>
</evidence>
<dbReference type="RefSeq" id="WP_213484814.1">
    <property type="nucleotide sequence ID" value="NZ_CAJRAY010000057.1"/>
</dbReference>
<feature type="domain" description="Glycosyltransferase 2-like" evidence="2">
    <location>
        <begin position="5"/>
        <end position="148"/>
    </location>
</feature>
<dbReference type="Pfam" id="PF00535">
    <property type="entry name" value="Glycos_transf_2"/>
    <property type="match status" value="1"/>
</dbReference>
<protein>
    <submittedName>
        <fullName evidence="3">Glycosyl transferase f</fullName>
    </submittedName>
</protein>
<keyword evidence="4" id="KW-1185">Reference proteome</keyword>
<dbReference type="PROSITE" id="PS50005">
    <property type="entry name" value="TPR"/>
    <property type="match status" value="1"/>
</dbReference>
<sequence length="354" mass="40659">MSSLSLVMIVRNESEHLPRCIESVRGLVDHVIVADTGSTDDTPNIAASLGAEVVRFPWVNDFSAARNFALSCSKAEWNLILDADEYVVEADIEAVRAFMRGNRAVGRIQIVSLTQADDETNETRNFITRLIPRNLRFKGRIHEQVDTDLPRINVPIVARHLGYYNRNKAERNIPLLLEELKNSGDHAYLYYQLAKEYDGIRDASNSLACYKKAVTLLTGRERYAPNVIVDYLYLLIKLQQFDTGLELIHSRSDWVRAFPDFHFACGIFYRELILHDPGRYASMLPMIEASYRRCIEIGETDRYDSVAGTGSYAAWYNLGNYYEIIGDRDRAIECYRQSASYRYERALKRLQEIV</sequence>
<evidence type="ECO:0000259" key="2">
    <source>
        <dbReference type="Pfam" id="PF00535"/>
    </source>
</evidence>
<dbReference type="Pfam" id="PF13181">
    <property type="entry name" value="TPR_8"/>
    <property type="match status" value="2"/>
</dbReference>
<keyword evidence="1" id="KW-0802">TPR repeat</keyword>
<dbReference type="InterPro" id="IPR019734">
    <property type="entry name" value="TPR_rpt"/>
</dbReference>
<reference evidence="3 4" key="1">
    <citation type="submission" date="2021-04" db="EMBL/GenBank/DDBJ databases">
        <authorList>
            <person name="Rakotoarivonina H."/>
        </authorList>
    </citation>
    <scope>NUCLEOTIDE SEQUENCE [LARGE SCALE GENOMIC DNA]</scope>
    <source>
        <strain evidence="3 4">XE</strain>
    </source>
</reference>
<dbReference type="GO" id="GO:0016740">
    <property type="term" value="F:transferase activity"/>
    <property type="evidence" value="ECO:0007669"/>
    <property type="project" value="UniProtKB-KW"/>
</dbReference>
<comment type="caution">
    <text evidence="3">The sequence shown here is derived from an EMBL/GenBank/DDBJ whole genome shotgun (WGS) entry which is preliminary data.</text>
</comment>
<dbReference type="Gene3D" id="1.25.40.10">
    <property type="entry name" value="Tetratricopeptide repeat domain"/>
    <property type="match status" value="1"/>
</dbReference>
<dbReference type="SUPFAM" id="SSF53448">
    <property type="entry name" value="Nucleotide-diphospho-sugar transferases"/>
    <property type="match status" value="1"/>
</dbReference>
<gene>
    <name evidence="3" type="primary">txxe 2377-lgtF</name>
    <name evidence="3" type="ORF">TXXE_12025</name>
</gene>
<dbReference type="SUPFAM" id="SSF81901">
    <property type="entry name" value="HCP-like"/>
    <property type="match status" value="1"/>
</dbReference>
<dbReference type="InterPro" id="IPR029044">
    <property type="entry name" value="Nucleotide-diphossugar_trans"/>
</dbReference>
<dbReference type="SMART" id="SM00028">
    <property type="entry name" value="TPR"/>
    <property type="match status" value="2"/>
</dbReference>
<name>A0ABN7S406_THEXY</name>
<evidence type="ECO:0000313" key="3">
    <source>
        <dbReference type="EMBL" id="CAG5088533.1"/>
    </source>
</evidence>